<dbReference type="PANTHER" id="PTHR36195">
    <property type="entry name" value="DOMAIN PROTEIN, PUTATIVE (AFU_ORTHOLOGUE AFUA_5G01990)-RELATED-RELATED"/>
    <property type="match status" value="1"/>
</dbReference>
<dbReference type="InterPro" id="IPR006771">
    <property type="entry name" value="CetA-like"/>
</dbReference>
<evidence type="ECO:0000256" key="1">
    <source>
        <dbReference type="SAM" id="SignalP"/>
    </source>
</evidence>
<name>A0A2C5Y9U4_9HYPO</name>
<dbReference type="EMBL" id="NJEU01001591">
    <property type="protein sequence ID" value="PHH63724.1"/>
    <property type="molecule type" value="Genomic_DNA"/>
</dbReference>
<dbReference type="Proteomes" id="UP000224854">
    <property type="component" value="Unassembled WGS sequence"/>
</dbReference>
<dbReference type="AlphaFoldDB" id="A0A2C5Y9U4"/>
<evidence type="ECO:0000313" key="2">
    <source>
        <dbReference type="EMBL" id="PHH63724.1"/>
    </source>
</evidence>
<evidence type="ECO:0008006" key="4">
    <source>
        <dbReference type="Google" id="ProtNLM"/>
    </source>
</evidence>
<comment type="caution">
    <text evidence="2">The sequence shown here is derived from an EMBL/GenBank/DDBJ whole genome shotgun (WGS) entry which is preliminary data.</text>
</comment>
<keyword evidence="3" id="KW-1185">Reference proteome</keyword>
<evidence type="ECO:0000313" key="3">
    <source>
        <dbReference type="Proteomes" id="UP000224854"/>
    </source>
</evidence>
<keyword evidence="1" id="KW-0732">Signal</keyword>
<protein>
    <recommendedName>
        <fullName evidence="4">BYS1 domain protein</fullName>
    </recommendedName>
</protein>
<gene>
    <name evidence="2" type="ORF">CDD82_1847</name>
</gene>
<feature type="signal peptide" evidence="1">
    <location>
        <begin position="1"/>
        <end position="20"/>
    </location>
</feature>
<reference evidence="2 3" key="1">
    <citation type="submission" date="2017-06" db="EMBL/GenBank/DDBJ databases">
        <title>Ant-infecting Ophiocordyceps genomes reveal a high diversity of potential behavioral manipulation genes and a possible major role for enterotoxins.</title>
        <authorList>
            <person name="De Bekker C."/>
            <person name="Evans H.C."/>
            <person name="Brachmann A."/>
            <person name="Hughes D.P."/>
        </authorList>
    </citation>
    <scope>NUCLEOTIDE SEQUENCE [LARGE SCALE GENOMIC DNA]</scope>
    <source>
        <strain evidence="2 3">1348a</strain>
    </source>
</reference>
<organism evidence="2 3">
    <name type="scientific">Ophiocordyceps australis</name>
    <dbReference type="NCBI Taxonomy" id="1399860"/>
    <lineage>
        <taxon>Eukaryota</taxon>
        <taxon>Fungi</taxon>
        <taxon>Dikarya</taxon>
        <taxon>Ascomycota</taxon>
        <taxon>Pezizomycotina</taxon>
        <taxon>Sordariomycetes</taxon>
        <taxon>Hypocreomycetidae</taxon>
        <taxon>Hypocreales</taxon>
        <taxon>Ophiocordycipitaceae</taxon>
        <taxon>Ophiocordyceps</taxon>
    </lineage>
</organism>
<feature type="chain" id="PRO_5013333349" description="BYS1 domain protein" evidence="1">
    <location>
        <begin position="21"/>
        <end position="171"/>
    </location>
</feature>
<sequence length="171" mass="18213">MVLFSLGLVVTAAAATAAHGTSVDKSNNKGFGYAQVVNECDFQLTVYSVGQFQRGPFYVETGSTWAEQMWRDPVAGGIAIKVLPKNNESDALGGAHTVFAYNANQPEGNLNYDLTNVFKPDVFAGHAMEMRAGPGCPVVYWPEGHATQSAGRACQGGVTSNLTLTICKDFD</sequence>
<proteinExistence type="predicted"/>
<dbReference type="OrthoDB" id="3682664at2759"/>
<dbReference type="Pfam" id="PF04681">
    <property type="entry name" value="Bys1"/>
    <property type="match status" value="1"/>
</dbReference>
<accession>A0A2C5Y9U4</accession>
<dbReference type="PANTHER" id="PTHR36195:SF4">
    <property type="entry name" value="DOMAIN PROTEIN, PUTATIVE (AFU_ORTHOLOGUE AFUA_5G01990)-RELATED"/>
    <property type="match status" value="1"/>
</dbReference>